<evidence type="ECO:0000259" key="4">
    <source>
        <dbReference type="SMART" id="SM00736"/>
    </source>
</evidence>
<feature type="domain" description="Dystroglycan-type cadherin-like" evidence="4">
    <location>
        <begin position="24"/>
        <end position="120"/>
    </location>
</feature>
<dbReference type="InterPro" id="IPR006644">
    <property type="entry name" value="Cadg"/>
</dbReference>
<feature type="signal peptide" evidence="3">
    <location>
        <begin position="1"/>
        <end position="16"/>
    </location>
</feature>
<evidence type="ECO:0000256" key="2">
    <source>
        <dbReference type="SAM" id="Phobius"/>
    </source>
</evidence>
<accession>A0A0C2YV72</accession>
<organism evidence="5 6">
    <name type="scientific">Hebeloma cylindrosporum</name>
    <dbReference type="NCBI Taxonomy" id="76867"/>
    <lineage>
        <taxon>Eukaryota</taxon>
        <taxon>Fungi</taxon>
        <taxon>Dikarya</taxon>
        <taxon>Basidiomycota</taxon>
        <taxon>Agaricomycotina</taxon>
        <taxon>Agaricomycetes</taxon>
        <taxon>Agaricomycetidae</taxon>
        <taxon>Agaricales</taxon>
        <taxon>Agaricineae</taxon>
        <taxon>Hymenogastraceae</taxon>
        <taxon>Hebeloma</taxon>
    </lineage>
</organism>
<dbReference type="GO" id="GO:0016020">
    <property type="term" value="C:membrane"/>
    <property type="evidence" value="ECO:0007669"/>
    <property type="project" value="InterPro"/>
</dbReference>
<proteinExistence type="predicted"/>
<reference evidence="5 6" key="1">
    <citation type="submission" date="2014-04" db="EMBL/GenBank/DDBJ databases">
        <authorList>
            <consortium name="DOE Joint Genome Institute"/>
            <person name="Kuo A."/>
            <person name="Gay G."/>
            <person name="Dore J."/>
            <person name="Kohler A."/>
            <person name="Nagy L.G."/>
            <person name="Floudas D."/>
            <person name="Copeland A."/>
            <person name="Barry K.W."/>
            <person name="Cichocki N."/>
            <person name="Veneault-Fourrey C."/>
            <person name="LaButti K."/>
            <person name="Lindquist E.A."/>
            <person name="Lipzen A."/>
            <person name="Lundell T."/>
            <person name="Morin E."/>
            <person name="Murat C."/>
            <person name="Sun H."/>
            <person name="Tunlid A."/>
            <person name="Henrissat B."/>
            <person name="Grigoriev I.V."/>
            <person name="Hibbett D.S."/>
            <person name="Martin F."/>
            <person name="Nordberg H.P."/>
            <person name="Cantor M.N."/>
            <person name="Hua S.X."/>
        </authorList>
    </citation>
    <scope>NUCLEOTIDE SEQUENCE [LARGE SCALE GENOMIC DNA]</scope>
    <source>
        <strain evidence="6">h7</strain>
    </source>
</reference>
<dbReference type="STRING" id="686832.A0A0C2YV72"/>
<dbReference type="HOGENOM" id="CLU_012975_0_0_1"/>
<dbReference type="SUPFAM" id="SSF49313">
    <property type="entry name" value="Cadherin-like"/>
    <property type="match status" value="2"/>
</dbReference>
<dbReference type="SMART" id="SM00736">
    <property type="entry name" value="CADG"/>
    <property type="match status" value="1"/>
</dbReference>
<evidence type="ECO:0000313" key="6">
    <source>
        <dbReference type="Proteomes" id="UP000053424"/>
    </source>
</evidence>
<sequence>MTFVLLYFLALLTVSALSTTPSVSVLQSLDEQLPLIARVNQPFSWTFPPSTFNSSDGQSLSYTTSSLPGWLSFDGSNRTFQGTPSINDQGYPEITVTAHDSDSSTSSKFSLCVSHASPPTLNIPISDQFHPNSSSLSSVFFLRPGSAIATQNPSLRIPRKWSFSIGFDSDTFISSEKNLYYELRLDNGTDIPDYMVFNSKTVTLDGVIPPADRIGEPFIVPLALHASDEEGYTAAILPFSVIVADHELSLENSSLPTINITSETEFLVSLLSSADFTGVLVDGDPIQPSNISTLEVDVSGFNWLSYDAPSRTLSGKPGSDVTGTKPTLPAILTTIFDQTLHTQISLALVQSYFSVSDLPSVHVSKGDQVELDLAHWYSTAIANPGHDETDISVSYEPIVAANWLRYDDFASKLNGTVPLDYQSPVDHVTVTFTAYSHTSHSTSHATFTIYIADTGTNNSLSPHPSSLSTDPHRKVVLAITLTFSILGGLSLFIGLFALVRRCARVEDTAVLGEEGRHAWSEKDKRWYGLTLSPHGTKVIERIGNGVFSPNLRLQSRSELPEGLPPPSPLGLGLRRVSERSQQYDEMNPSADFMSPTGAAVMRKKVFLSRIKETVRKVSDKYAARKNMSAVQRPVIGNPILVAPSRGMANVDSMENDQAGPVVVPLSPTNPFDSDEMVLLSRPGSTFMTGSPSASSAEHSIPRRRPDFAPPRNMAQVHFNDGLLVRQVSTGSMGANSFRSGKSGLSGESMGETPMGPPTRPRLVPFTSSTRVPVPQAIGMGAPPAQGVGFVGNRITSQRAKVHKIASKDENGVMEEGSNLKPSGTSEELRMGIHYVRSLGADQLAVHAAGSMAGMGTSPAVSNLRPKSGTDSTDVMRVLVRTGERFKFRVPIPAASVNQGRKYAVRLTSGQALPKFIHPDLNWITSKGVLELSGLATARDLGEMVIGVYGEEDGVCVATVVLEIVGKR</sequence>
<dbReference type="GO" id="GO:0005509">
    <property type="term" value="F:calcium ion binding"/>
    <property type="evidence" value="ECO:0007669"/>
    <property type="project" value="InterPro"/>
</dbReference>
<name>A0A0C2YV72_HEBCY</name>
<dbReference type="Pfam" id="PF05345">
    <property type="entry name" value="He_PIG"/>
    <property type="match status" value="1"/>
</dbReference>
<evidence type="ECO:0000256" key="1">
    <source>
        <dbReference type="SAM" id="MobiDB-lite"/>
    </source>
</evidence>
<evidence type="ECO:0000313" key="5">
    <source>
        <dbReference type="EMBL" id="KIM44917.1"/>
    </source>
</evidence>
<keyword evidence="6" id="KW-1185">Reference proteome</keyword>
<dbReference type="Proteomes" id="UP000053424">
    <property type="component" value="Unassembled WGS sequence"/>
</dbReference>
<protein>
    <recommendedName>
        <fullName evidence="4">Dystroglycan-type cadherin-like domain-containing protein</fullName>
    </recommendedName>
</protein>
<feature type="region of interest" description="Disordered" evidence="1">
    <location>
        <begin position="733"/>
        <end position="762"/>
    </location>
</feature>
<feature type="transmembrane region" description="Helical" evidence="2">
    <location>
        <begin position="475"/>
        <end position="499"/>
    </location>
</feature>
<keyword evidence="3" id="KW-0732">Signal</keyword>
<gene>
    <name evidence="5" type="ORF">M413DRAFT_67650</name>
</gene>
<dbReference type="InterPro" id="IPR013783">
    <property type="entry name" value="Ig-like_fold"/>
</dbReference>
<dbReference type="EMBL" id="KN831773">
    <property type="protein sequence ID" value="KIM44917.1"/>
    <property type="molecule type" value="Genomic_DNA"/>
</dbReference>
<keyword evidence="2" id="KW-1133">Transmembrane helix</keyword>
<keyword evidence="2" id="KW-0812">Transmembrane</keyword>
<dbReference type="AlphaFoldDB" id="A0A0C2YV72"/>
<dbReference type="InterPro" id="IPR015919">
    <property type="entry name" value="Cadherin-like_sf"/>
</dbReference>
<reference evidence="6" key="2">
    <citation type="submission" date="2015-01" db="EMBL/GenBank/DDBJ databases">
        <title>Evolutionary Origins and Diversification of the Mycorrhizal Mutualists.</title>
        <authorList>
            <consortium name="DOE Joint Genome Institute"/>
            <consortium name="Mycorrhizal Genomics Consortium"/>
            <person name="Kohler A."/>
            <person name="Kuo A."/>
            <person name="Nagy L.G."/>
            <person name="Floudas D."/>
            <person name="Copeland A."/>
            <person name="Barry K.W."/>
            <person name="Cichocki N."/>
            <person name="Veneault-Fourrey C."/>
            <person name="LaButti K."/>
            <person name="Lindquist E.A."/>
            <person name="Lipzen A."/>
            <person name="Lundell T."/>
            <person name="Morin E."/>
            <person name="Murat C."/>
            <person name="Riley R."/>
            <person name="Ohm R."/>
            <person name="Sun H."/>
            <person name="Tunlid A."/>
            <person name="Henrissat B."/>
            <person name="Grigoriev I.V."/>
            <person name="Hibbett D.S."/>
            <person name="Martin F."/>
        </authorList>
    </citation>
    <scope>NUCLEOTIDE SEQUENCE [LARGE SCALE GENOMIC DNA]</scope>
    <source>
        <strain evidence="6">h7</strain>
    </source>
</reference>
<dbReference type="OrthoDB" id="414243at2759"/>
<dbReference type="Gene3D" id="2.60.40.10">
    <property type="entry name" value="Immunoglobulins"/>
    <property type="match status" value="2"/>
</dbReference>
<keyword evidence="2" id="KW-0472">Membrane</keyword>
<evidence type="ECO:0000256" key="3">
    <source>
        <dbReference type="SAM" id="SignalP"/>
    </source>
</evidence>
<feature type="chain" id="PRO_5002159670" description="Dystroglycan-type cadherin-like domain-containing protein" evidence="3">
    <location>
        <begin position="17"/>
        <end position="967"/>
    </location>
</feature>